<name>A0A8W8IQH1_MAGGI</name>
<feature type="region of interest" description="Disordered" evidence="1">
    <location>
        <begin position="118"/>
        <end position="169"/>
    </location>
</feature>
<keyword evidence="5" id="KW-1185">Reference proteome</keyword>
<dbReference type="OrthoDB" id="6149673at2759"/>
<evidence type="ECO:0000256" key="3">
    <source>
        <dbReference type="SAM" id="SignalP"/>
    </source>
</evidence>
<keyword evidence="2" id="KW-0812">Transmembrane</keyword>
<feature type="transmembrane region" description="Helical" evidence="2">
    <location>
        <begin position="61"/>
        <end position="84"/>
    </location>
</feature>
<protein>
    <recommendedName>
        <fullName evidence="6">Cysteine and tyrosine-rich protein 1</fullName>
    </recommendedName>
</protein>
<keyword evidence="2" id="KW-1133">Transmembrane helix</keyword>
<accession>A0A8W8IQH1</accession>
<keyword evidence="3" id="KW-0732">Signal</keyword>
<dbReference type="EnsemblMetazoa" id="G15132.3">
    <property type="protein sequence ID" value="G15132.3:cds"/>
    <property type="gene ID" value="G15132"/>
</dbReference>
<keyword evidence="2" id="KW-0472">Membrane</keyword>
<dbReference type="RefSeq" id="XP_011428396.2">
    <property type="nucleotide sequence ID" value="XM_011430094.4"/>
</dbReference>
<sequence length="169" mass="18359">MEKFLISILLLCVILLTEHSYADYCLTYYSNNINTYYMYCADGCCGYSHDRKCCNKINSGAIAGGVIGALLAIAIVAGVIVYCYMSKKKKKKKEEEEIEDGFEFNINHPYMGYGLPPAGEPEPGYMNQGFPGAPLGPPPAYDHPPPAPMATVGARGGPDDLSPHPTEPI</sequence>
<organism evidence="4 5">
    <name type="scientific">Magallana gigas</name>
    <name type="common">Pacific oyster</name>
    <name type="synonym">Crassostrea gigas</name>
    <dbReference type="NCBI Taxonomy" id="29159"/>
    <lineage>
        <taxon>Eukaryota</taxon>
        <taxon>Metazoa</taxon>
        <taxon>Spiralia</taxon>
        <taxon>Lophotrochozoa</taxon>
        <taxon>Mollusca</taxon>
        <taxon>Bivalvia</taxon>
        <taxon>Autobranchia</taxon>
        <taxon>Pteriomorphia</taxon>
        <taxon>Ostreida</taxon>
        <taxon>Ostreoidea</taxon>
        <taxon>Ostreidae</taxon>
        <taxon>Magallana</taxon>
    </lineage>
</organism>
<feature type="compositionally biased region" description="Pro residues" evidence="1">
    <location>
        <begin position="134"/>
        <end position="148"/>
    </location>
</feature>
<dbReference type="Proteomes" id="UP000005408">
    <property type="component" value="Unassembled WGS sequence"/>
</dbReference>
<dbReference type="AlphaFoldDB" id="A0A8W8IQH1"/>
<reference evidence="4" key="1">
    <citation type="submission" date="2022-08" db="UniProtKB">
        <authorList>
            <consortium name="EnsemblMetazoa"/>
        </authorList>
    </citation>
    <scope>IDENTIFICATION</scope>
    <source>
        <strain evidence="4">05x7-T-G4-1.051#20</strain>
    </source>
</reference>
<evidence type="ECO:0008006" key="6">
    <source>
        <dbReference type="Google" id="ProtNLM"/>
    </source>
</evidence>
<evidence type="ECO:0000256" key="1">
    <source>
        <dbReference type="SAM" id="MobiDB-lite"/>
    </source>
</evidence>
<dbReference type="KEGG" id="crg:105329000"/>
<dbReference type="CDD" id="cd12087">
    <property type="entry name" value="TM_EGFR-like"/>
    <property type="match status" value="1"/>
</dbReference>
<dbReference type="EnsemblMetazoa" id="G15132.1">
    <property type="protein sequence ID" value="G15132.1:cds"/>
    <property type="gene ID" value="G15132"/>
</dbReference>
<evidence type="ECO:0000256" key="2">
    <source>
        <dbReference type="SAM" id="Phobius"/>
    </source>
</evidence>
<dbReference type="GeneID" id="105329000"/>
<evidence type="ECO:0000313" key="4">
    <source>
        <dbReference type="EnsemblMetazoa" id="G15132.1:cds"/>
    </source>
</evidence>
<dbReference type="OMA" id="FEFNINH"/>
<proteinExistence type="predicted"/>
<feature type="signal peptide" evidence="3">
    <location>
        <begin position="1"/>
        <end position="22"/>
    </location>
</feature>
<feature type="chain" id="PRO_5042430874" description="Cysteine and tyrosine-rich protein 1" evidence="3">
    <location>
        <begin position="23"/>
        <end position="169"/>
    </location>
</feature>
<evidence type="ECO:0000313" key="5">
    <source>
        <dbReference type="Proteomes" id="UP000005408"/>
    </source>
</evidence>